<organism evidence="3 4">
    <name type="scientific">Ketobacter alkanivorans</name>
    <dbReference type="NCBI Taxonomy" id="1917421"/>
    <lineage>
        <taxon>Bacteria</taxon>
        <taxon>Pseudomonadati</taxon>
        <taxon>Pseudomonadota</taxon>
        <taxon>Gammaproteobacteria</taxon>
        <taxon>Pseudomonadales</taxon>
        <taxon>Ketobacteraceae</taxon>
        <taxon>Ketobacter</taxon>
    </lineage>
</organism>
<protein>
    <recommendedName>
        <fullName evidence="2">CAAX prenyl protease 2/Lysostaphin resistance protein A-like domain-containing protein</fullName>
    </recommendedName>
</protein>
<dbReference type="GO" id="GO:0004175">
    <property type="term" value="F:endopeptidase activity"/>
    <property type="evidence" value="ECO:0007669"/>
    <property type="project" value="UniProtKB-ARBA"/>
</dbReference>
<dbReference type="NCBIfam" id="NF033192">
    <property type="entry name" value="JDVT-CAAX"/>
    <property type="match status" value="1"/>
</dbReference>
<dbReference type="PANTHER" id="PTHR43592">
    <property type="entry name" value="CAAX AMINO TERMINAL PROTEASE"/>
    <property type="match status" value="1"/>
</dbReference>
<feature type="transmembrane region" description="Helical" evidence="1">
    <location>
        <begin position="97"/>
        <end position="115"/>
    </location>
</feature>
<evidence type="ECO:0000313" key="3">
    <source>
        <dbReference type="EMBL" id="AUM12580.1"/>
    </source>
</evidence>
<evidence type="ECO:0000313" key="4">
    <source>
        <dbReference type="Proteomes" id="UP000235116"/>
    </source>
</evidence>
<keyword evidence="1" id="KW-0472">Membrane</keyword>
<feature type="domain" description="CAAX prenyl protease 2/Lysostaphin resistance protein A-like" evidence="2">
    <location>
        <begin position="40"/>
        <end position="133"/>
    </location>
</feature>
<keyword evidence="4" id="KW-1185">Reference proteome</keyword>
<name>A0A2K9LK06_9GAMM</name>
<gene>
    <name evidence="3" type="ORF">Kalk_09195</name>
</gene>
<reference evidence="4" key="1">
    <citation type="submission" date="2017-08" db="EMBL/GenBank/DDBJ databases">
        <title>Direct submision.</title>
        <authorList>
            <person name="Kim S.-J."/>
            <person name="Rhee S.-K."/>
        </authorList>
    </citation>
    <scope>NUCLEOTIDE SEQUENCE [LARGE SCALE GENOMIC DNA]</scope>
    <source>
        <strain evidence="4">GI5</strain>
    </source>
</reference>
<dbReference type="OrthoDB" id="9799666at2"/>
<dbReference type="GO" id="GO:0080120">
    <property type="term" value="P:CAAX-box protein maturation"/>
    <property type="evidence" value="ECO:0007669"/>
    <property type="project" value="UniProtKB-ARBA"/>
</dbReference>
<dbReference type="AlphaFoldDB" id="A0A2K9LK06"/>
<dbReference type="PANTHER" id="PTHR43592:SF15">
    <property type="entry name" value="CAAX AMINO TERMINAL PROTEASE FAMILY PROTEIN"/>
    <property type="match status" value="1"/>
</dbReference>
<evidence type="ECO:0000256" key="1">
    <source>
        <dbReference type="SAM" id="Phobius"/>
    </source>
</evidence>
<dbReference type="Pfam" id="PF02517">
    <property type="entry name" value="Rce1-like"/>
    <property type="match status" value="1"/>
</dbReference>
<dbReference type="KEGG" id="kak:Kalk_09195"/>
<feature type="transmembrane region" description="Helical" evidence="1">
    <location>
        <begin position="41"/>
        <end position="60"/>
    </location>
</feature>
<sequence>MNYNNKLLWAAILVAPAITLTFWLLAGTPYELPLPTKTRTLLLVILLVPLCEEIVFRGLLQNELASYERLRQTVLGLSWDNLITSTLFTLVHVLYFSSAWVVLIQIPALITGFFYSRHRRLIYPILLHAWYNTNGLVAYSLL</sequence>
<accession>A0A2K9LK06</accession>
<keyword evidence="1" id="KW-0812">Transmembrane</keyword>
<dbReference type="Proteomes" id="UP000235116">
    <property type="component" value="Chromosome"/>
</dbReference>
<evidence type="ECO:0000259" key="2">
    <source>
        <dbReference type="Pfam" id="PF02517"/>
    </source>
</evidence>
<dbReference type="EMBL" id="CP022684">
    <property type="protein sequence ID" value="AUM12580.1"/>
    <property type="molecule type" value="Genomic_DNA"/>
</dbReference>
<keyword evidence="1" id="KW-1133">Transmembrane helix</keyword>
<proteinExistence type="predicted"/>
<dbReference type="RefSeq" id="WP_101893949.1">
    <property type="nucleotide sequence ID" value="NZ_CP022684.1"/>
</dbReference>
<dbReference type="InterPro" id="IPR003675">
    <property type="entry name" value="Rce1/LyrA-like_dom"/>
</dbReference>
<feature type="transmembrane region" description="Helical" evidence="1">
    <location>
        <begin position="7"/>
        <end position="26"/>
    </location>
</feature>
<feature type="transmembrane region" description="Helical" evidence="1">
    <location>
        <begin position="72"/>
        <end position="91"/>
    </location>
</feature>